<evidence type="ECO:0000256" key="5">
    <source>
        <dbReference type="ARBA" id="ARBA00039514"/>
    </source>
</evidence>
<dbReference type="Gene3D" id="2.130.10.10">
    <property type="entry name" value="YVTN repeat-like/Quinoprotein amine dehydrogenase"/>
    <property type="match status" value="2"/>
</dbReference>
<sequence length="424" mass="45066">MPYKAHSLTLPSDVFSLALHPSKPLLATGLSSGHVYTYKWPEDDDSDNDSGDDEDSVAHEPKAADGGFEVAWKTRRHKGSCRQVAFSGDGDTLYSIGTDTLLKAASSETGRVAAKSFIPPPRSGAPDAPTALLVLSPQHLLVGTDTGAVHLYDTRTPTLAPPSATWRAVHEDYVSSLTALPSTAASTTGFSRQFVSTGATTLTHLDVRKTGATLFTSEDQEDELLCSAFVSGLPRRNGRGGEKVVTGMASGVATLWNQGEWADHDNRVNVAKASGDSVDAVCVLPEGWQLGSEAGWGRFVAFGAGDGKVKVVKMGSNGVVATMAHSWTEGVLALGVDCEGRIVSGGGNIVKVWQWENAVEEEEEEGSKKRTGSDSDDSDEDEEEDSSDEERVSRKRKNKKRKGGKGKARSVGRQPVATSFKGLD</sequence>
<feature type="compositionally biased region" description="Acidic residues" evidence="6">
    <location>
        <begin position="374"/>
        <end position="388"/>
    </location>
</feature>
<dbReference type="OrthoDB" id="2288928at2759"/>
<evidence type="ECO:0000256" key="3">
    <source>
        <dbReference type="ARBA" id="ARBA00022737"/>
    </source>
</evidence>
<evidence type="ECO:0000256" key="1">
    <source>
        <dbReference type="ARBA" id="ARBA00007625"/>
    </source>
</evidence>
<evidence type="ECO:0000313" key="7">
    <source>
        <dbReference type="EMBL" id="RPB13982.1"/>
    </source>
</evidence>
<keyword evidence="2" id="KW-0853">WD repeat</keyword>
<dbReference type="EMBL" id="ML119120">
    <property type="protein sequence ID" value="RPB13982.1"/>
    <property type="molecule type" value="Genomic_DNA"/>
</dbReference>
<evidence type="ECO:0000256" key="6">
    <source>
        <dbReference type="SAM" id="MobiDB-lite"/>
    </source>
</evidence>
<dbReference type="InterPro" id="IPR050505">
    <property type="entry name" value="WDR55/POC1"/>
</dbReference>
<feature type="compositionally biased region" description="Acidic residues" evidence="6">
    <location>
        <begin position="42"/>
        <end position="55"/>
    </location>
</feature>
<evidence type="ECO:0000256" key="2">
    <source>
        <dbReference type="ARBA" id="ARBA00022574"/>
    </source>
</evidence>
<name>A0A3N4KXK1_9PEZI</name>
<reference evidence="7 8" key="1">
    <citation type="journal article" date="2018" name="Nat. Ecol. Evol.">
        <title>Pezizomycetes genomes reveal the molecular basis of ectomycorrhizal truffle lifestyle.</title>
        <authorList>
            <person name="Murat C."/>
            <person name="Payen T."/>
            <person name="Noel B."/>
            <person name="Kuo A."/>
            <person name="Morin E."/>
            <person name="Chen J."/>
            <person name="Kohler A."/>
            <person name="Krizsan K."/>
            <person name="Balestrini R."/>
            <person name="Da Silva C."/>
            <person name="Montanini B."/>
            <person name="Hainaut M."/>
            <person name="Levati E."/>
            <person name="Barry K.W."/>
            <person name="Belfiori B."/>
            <person name="Cichocki N."/>
            <person name="Clum A."/>
            <person name="Dockter R.B."/>
            <person name="Fauchery L."/>
            <person name="Guy J."/>
            <person name="Iotti M."/>
            <person name="Le Tacon F."/>
            <person name="Lindquist E.A."/>
            <person name="Lipzen A."/>
            <person name="Malagnac F."/>
            <person name="Mello A."/>
            <person name="Molinier V."/>
            <person name="Miyauchi S."/>
            <person name="Poulain J."/>
            <person name="Riccioni C."/>
            <person name="Rubini A."/>
            <person name="Sitrit Y."/>
            <person name="Splivallo R."/>
            <person name="Traeger S."/>
            <person name="Wang M."/>
            <person name="Zifcakova L."/>
            <person name="Wipf D."/>
            <person name="Zambonelli A."/>
            <person name="Paolocci F."/>
            <person name="Nowrousian M."/>
            <person name="Ottonello S."/>
            <person name="Baldrian P."/>
            <person name="Spatafora J.W."/>
            <person name="Henrissat B."/>
            <person name="Nagy L.G."/>
            <person name="Aury J.M."/>
            <person name="Wincker P."/>
            <person name="Grigoriev I.V."/>
            <person name="Bonfante P."/>
            <person name="Martin F.M."/>
        </authorList>
    </citation>
    <scope>NUCLEOTIDE SEQUENCE [LARGE SCALE GENOMIC DNA]</scope>
    <source>
        <strain evidence="7 8">CCBAS932</strain>
    </source>
</reference>
<dbReference type="SUPFAM" id="SSF50978">
    <property type="entry name" value="WD40 repeat-like"/>
    <property type="match status" value="1"/>
</dbReference>
<dbReference type="AlphaFoldDB" id="A0A3N4KXK1"/>
<feature type="compositionally biased region" description="Basic residues" evidence="6">
    <location>
        <begin position="393"/>
        <end position="410"/>
    </location>
</feature>
<evidence type="ECO:0000256" key="4">
    <source>
        <dbReference type="ARBA" id="ARBA00039238"/>
    </source>
</evidence>
<dbReference type="InterPro" id="IPR001680">
    <property type="entry name" value="WD40_rpt"/>
</dbReference>
<protein>
    <recommendedName>
        <fullName evidence="4">WD repeat-containing protein JIP5</fullName>
    </recommendedName>
    <alternativeName>
        <fullName evidence="5">WD repeat-containing protein jip5</fullName>
    </alternativeName>
</protein>
<accession>A0A3N4KXK1</accession>
<gene>
    <name evidence="7" type="ORF">P167DRAFT_504372</name>
</gene>
<dbReference type="FunCoup" id="A0A3N4KXK1">
    <property type="interactions" value="106"/>
</dbReference>
<dbReference type="SMART" id="SM00320">
    <property type="entry name" value="WD40"/>
    <property type="match status" value="4"/>
</dbReference>
<keyword evidence="8" id="KW-1185">Reference proteome</keyword>
<dbReference type="InterPro" id="IPR015943">
    <property type="entry name" value="WD40/YVTN_repeat-like_dom_sf"/>
</dbReference>
<dbReference type="InterPro" id="IPR036322">
    <property type="entry name" value="WD40_repeat_dom_sf"/>
</dbReference>
<comment type="similarity">
    <text evidence="1">Belongs to the WD repeat WDR55 family.</text>
</comment>
<keyword evidence="3" id="KW-0677">Repeat</keyword>
<proteinExistence type="inferred from homology"/>
<feature type="region of interest" description="Disordered" evidence="6">
    <location>
        <begin position="41"/>
        <end position="66"/>
    </location>
</feature>
<dbReference type="PANTHER" id="PTHR44019:SF20">
    <property type="entry name" value="WD REPEAT-CONTAINING PROTEIN 55"/>
    <property type="match status" value="1"/>
</dbReference>
<dbReference type="InParanoid" id="A0A3N4KXK1"/>
<organism evidence="7 8">
    <name type="scientific">Morchella conica CCBAS932</name>
    <dbReference type="NCBI Taxonomy" id="1392247"/>
    <lineage>
        <taxon>Eukaryota</taxon>
        <taxon>Fungi</taxon>
        <taxon>Dikarya</taxon>
        <taxon>Ascomycota</taxon>
        <taxon>Pezizomycotina</taxon>
        <taxon>Pezizomycetes</taxon>
        <taxon>Pezizales</taxon>
        <taxon>Morchellaceae</taxon>
        <taxon>Morchella</taxon>
    </lineage>
</organism>
<dbReference type="STRING" id="1392247.A0A3N4KXK1"/>
<dbReference type="Proteomes" id="UP000277580">
    <property type="component" value="Unassembled WGS sequence"/>
</dbReference>
<dbReference type="PANTHER" id="PTHR44019">
    <property type="entry name" value="WD REPEAT-CONTAINING PROTEIN 55"/>
    <property type="match status" value="1"/>
</dbReference>
<evidence type="ECO:0000313" key="8">
    <source>
        <dbReference type="Proteomes" id="UP000277580"/>
    </source>
</evidence>
<feature type="region of interest" description="Disordered" evidence="6">
    <location>
        <begin position="358"/>
        <end position="424"/>
    </location>
</feature>